<evidence type="ECO:0000259" key="5">
    <source>
        <dbReference type="SMART" id="SM01349"/>
    </source>
</evidence>
<evidence type="ECO:0000256" key="4">
    <source>
        <dbReference type="SAM" id="MobiDB-lite"/>
    </source>
</evidence>
<dbReference type="GO" id="GO:0008017">
    <property type="term" value="F:microtubule binding"/>
    <property type="evidence" value="ECO:0000318"/>
    <property type="project" value="GO_Central"/>
</dbReference>
<evidence type="ECO:0000256" key="1">
    <source>
        <dbReference type="ARBA" id="ARBA00022737"/>
    </source>
</evidence>
<dbReference type="InterPro" id="IPR011989">
    <property type="entry name" value="ARM-like"/>
</dbReference>
<dbReference type="InParanoid" id="H3GYE1"/>
<dbReference type="STRING" id="164328.H3GYE1"/>
<reference evidence="6" key="2">
    <citation type="submission" date="2015-06" db="UniProtKB">
        <authorList>
            <consortium name="EnsemblProtists"/>
        </authorList>
    </citation>
    <scope>IDENTIFICATION</scope>
    <source>
        <strain evidence="6">Pr102</strain>
    </source>
</reference>
<feature type="region of interest" description="Disordered" evidence="4">
    <location>
        <begin position="496"/>
        <end position="517"/>
    </location>
</feature>
<evidence type="ECO:0000313" key="6">
    <source>
        <dbReference type="EnsemblProtists" id="Phyra82704"/>
    </source>
</evidence>
<feature type="compositionally biased region" description="Low complexity" evidence="4">
    <location>
        <begin position="284"/>
        <end position="303"/>
    </location>
</feature>
<dbReference type="GO" id="GO:0000922">
    <property type="term" value="C:spindle pole"/>
    <property type="evidence" value="ECO:0000318"/>
    <property type="project" value="GO_Central"/>
</dbReference>
<dbReference type="Proteomes" id="UP000005238">
    <property type="component" value="Unassembled WGS sequence"/>
</dbReference>
<feature type="domain" description="TOG" evidence="5">
    <location>
        <begin position="615"/>
        <end position="868"/>
    </location>
</feature>
<dbReference type="VEuPathDB" id="FungiDB:KRP23_8347"/>
<feature type="repeat" description="HEAT" evidence="3">
    <location>
        <begin position="40"/>
        <end position="78"/>
    </location>
</feature>
<feature type="region of interest" description="Disordered" evidence="4">
    <location>
        <begin position="284"/>
        <end position="305"/>
    </location>
</feature>
<dbReference type="VEuPathDB" id="FungiDB:KRP22_10025"/>
<dbReference type="SUPFAM" id="SSF48371">
    <property type="entry name" value="ARM repeat"/>
    <property type="match status" value="1"/>
</dbReference>
<proteinExistence type="inferred from homology"/>
<dbReference type="Gene3D" id="1.25.10.10">
    <property type="entry name" value="Leucine-rich Repeat Variant"/>
    <property type="match status" value="5"/>
</dbReference>
<keyword evidence="7" id="KW-1185">Reference proteome</keyword>
<organism evidence="6 7">
    <name type="scientific">Phytophthora ramorum</name>
    <name type="common">Sudden oak death agent</name>
    <dbReference type="NCBI Taxonomy" id="164328"/>
    <lineage>
        <taxon>Eukaryota</taxon>
        <taxon>Sar</taxon>
        <taxon>Stramenopiles</taxon>
        <taxon>Oomycota</taxon>
        <taxon>Peronosporomycetes</taxon>
        <taxon>Peronosporales</taxon>
        <taxon>Peronosporaceae</taxon>
        <taxon>Phytophthora</taxon>
    </lineage>
</organism>
<dbReference type="PANTHER" id="PTHR12609">
    <property type="entry name" value="MICROTUBULE ASSOCIATED PROTEIN XMAP215"/>
    <property type="match status" value="1"/>
</dbReference>
<name>H3GYE1_PHYRM</name>
<dbReference type="EnsemblProtists" id="Phyra82704">
    <property type="protein sequence ID" value="Phyra82704"/>
    <property type="gene ID" value="Phyra82704"/>
</dbReference>
<feature type="compositionally biased region" description="Polar residues" evidence="4">
    <location>
        <begin position="905"/>
        <end position="926"/>
    </location>
</feature>
<feature type="compositionally biased region" description="Low complexity" evidence="4">
    <location>
        <begin position="592"/>
        <end position="603"/>
    </location>
</feature>
<dbReference type="GO" id="GO:0061863">
    <property type="term" value="F:microtubule plus end polymerase"/>
    <property type="evidence" value="ECO:0000318"/>
    <property type="project" value="GO_Central"/>
</dbReference>
<dbReference type="HOGENOM" id="CLU_270172_0_0_1"/>
<feature type="domain" description="TOG" evidence="5">
    <location>
        <begin position="1"/>
        <end position="234"/>
    </location>
</feature>
<dbReference type="PROSITE" id="PS50077">
    <property type="entry name" value="HEAT_REPEAT"/>
    <property type="match status" value="3"/>
</dbReference>
<reference evidence="7" key="1">
    <citation type="journal article" date="2006" name="Science">
        <title>Phytophthora genome sequences uncover evolutionary origins and mechanisms of pathogenesis.</title>
        <authorList>
            <person name="Tyler B.M."/>
            <person name="Tripathy S."/>
            <person name="Zhang X."/>
            <person name="Dehal P."/>
            <person name="Jiang R.H."/>
            <person name="Aerts A."/>
            <person name="Arredondo F.D."/>
            <person name="Baxter L."/>
            <person name="Bensasson D."/>
            <person name="Beynon J.L."/>
            <person name="Chapman J."/>
            <person name="Damasceno C.M."/>
            <person name="Dorrance A.E."/>
            <person name="Dou D."/>
            <person name="Dickerman A.W."/>
            <person name="Dubchak I.L."/>
            <person name="Garbelotto M."/>
            <person name="Gijzen M."/>
            <person name="Gordon S.G."/>
            <person name="Govers F."/>
            <person name="Grunwald N.J."/>
            <person name="Huang W."/>
            <person name="Ivors K.L."/>
            <person name="Jones R.W."/>
            <person name="Kamoun S."/>
            <person name="Krampis K."/>
            <person name="Lamour K.H."/>
            <person name="Lee M.K."/>
            <person name="McDonald W.H."/>
            <person name="Medina M."/>
            <person name="Meijer H.J."/>
            <person name="Nordberg E.K."/>
            <person name="Maclean D.J."/>
            <person name="Ospina-Giraldo M.D."/>
            <person name="Morris P.F."/>
            <person name="Phuntumart V."/>
            <person name="Putnam N.H."/>
            <person name="Rash S."/>
            <person name="Rose J.K."/>
            <person name="Sakihama Y."/>
            <person name="Salamov A.A."/>
            <person name="Savidor A."/>
            <person name="Scheuring C.F."/>
            <person name="Smith B.M."/>
            <person name="Sobral B.W."/>
            <person name="Terry A."/>
            <person name="Torto-Alalibo T.A."/>
            <person name="Win J."/>
            <person name="Xu Z."/>
            <person name="Zhang H."/>
            <person name="Grigoriev I.V."/>
            <person name="Rokhsar D.S."/>
            <person name="Boore J.L."/>
        </authorList>
    </citation>
    <scope>NUCLEOTIDE SEQUENCE [LARGE SCALE GENOMIC DNA]</scope>
    <source>
        <strain evidence="7">Pr102</strain>
    </source>
</reference>
<feature type="repeat" description="HEAT" evidence="3">
    <location>
        <begin position="719"/>
        <end position="757"/>
    </location>
</feature>
<accession>H3GYE1</accession>
<evidence type="ECO:0000256" key="2">
    <source>
        <dbReference type="ARBA" id="ARBA00025722"/>
    </source>
</evidence>
<dbReference type="SMART" id="SM01349">
    <property type="entry name" value="TOG"/>
    <property type="match status" value="2"/>
</dbReference>
<dbReference type="GO" id="GO:0051010">
    <property type="term" value="F:microtubule plus-end binding"/>
    <property type="evidence" value="ECO:0007669"/>
    <property type="project" value="InterPro"/>
</dbReference>
<sequence length="1187" mass="130827">MDDTAALLGSSAIKQRLAGVNGLLQQLRREDAAPEVSATLIPSVLPCLRDHNSKIALGALEILELLVSRVAEETLRSYFKLLWLSLVERLGDSKLQVREKAVDVVVQISVVLDVSIVLERLKGCMKHKNWRTREQVEQLEMTEEEKETHGASLHAVWRVLERHELFSEKQEELLNEVLKLLEDSSKDVRDAAITALEKFYTYIGSSLLTDSSGYLHTLSQLLWVLERHHRMMLDRDVPTSNIALPDELSSIMSSYDLQISSSSSSMARYLASVRSRTLNEAKAAAAASGDGDQSPSQASSASSKAVQDISSTASLGSGGSNISEREIQKQLGAIFDKLQLVNNWDKRVDALKMLQKLADRCRKASNSETVLPFLSQALRSIRDRLCQQATYVTIQVISTAADSTIRSMIESTSNGYSRVIPKLIECAKSRNQVLRCNAVCYLTLTLQRWSSSFLSKHSDLFVPILPALLQDALGDQLFPDEAKGIFARLDGSTQKNLKDDPSKFTAGNARQTDYSSMGAPLSQGAEVVRSALQMASEAQPPISAPAALNSVTFSDEQPTVYSSGEPTVEIEESEPTGPKRLPLVSMPSPTESNASSSRTNNSSLGDIKSKATRSVPAKEDAHLPMVNQLEEALRNMESRSWSTRLEAAEYIGNVLQKRVDQIANGASGDHKVDGRILITFIKHLSDAHYRVSQGVLKHFLPLLKLSNDSQRFLPHLKTVLPKLFQKFIDTKESIRVVAKENLEYVASTVDSSTVAALVISMLGDGSNMKVKAAMCHYLRELLPGADGYMKNGTNNSHMRSFLLKIALLMDADVPVSVSAACGELVSVAAQLYGPEMEVALGLLPPSKRLVVSKVLKSKKIVLNFSNPPRPPFSLSSTAPQSARSRDGDDENQAMPERSRKRPESPSDTSSSPVRQSSQKRINTVAQSVVVKDQRADDRTRNVAGVKRAQEVVSKATPSGNAAFSTTLFSSAGSSVDKPGVQLDDILLLLEQNNLPMAEMKGALVKIPVTRDHATEKNVYALKVLQTLVEAQLSRAQLFFELLLQRLTDAIGDQVEVAQHLMERILHDLVRSTSDHQQMLLTLTQQISRTEPPALLVVLHLVMVCLVSCEQSAFLRKPDVAGDLMRVLKRRLDHASSNVRKNTVQCFVTFYFATKEETSIVPKFLASELDGIQRRLVEIFIDRAKMER</sequence>
<evidence type="ECO:0000256" key="3">
    <source>
        <dbReference type="PROSITE-ProRule" id="PRU00103"/>
    </source>
</evidence>
<feature type="compositionally biased region" description="Polar residues" evidence="4">
    <location>
        <begin position="873"/>
        <end position="882"/>
    </location>
</feature>
<feature type="repeat" description="HEAT" evidence="3">
    <location>
        <begin position="173"/>
        <end position="211"/>
    </location>
</feature>
<evidence type="ECO:0000313" key="7">
    <source>
        <dbReference type="Proteomes" id="UP000005238"/>
    </source>
</evidence>
<dbReference type="GO" id="GO:0030951">
    <property type="term" value="P:establishment or maintenance of microtubule cytoskeleton polarity"/>
    <property type="evidence" value="ECO:0000318"/>
    <property type="project" value="GO_Central"/>
</dbReference>
<dbReference type="AlphaFoldDB" id="H3GYE1"/>
<dbReference type="EMBL" id="DS566073">
    <property type="status" value="NOT_ANNOTATED_CDS"/>
    <property type="molecule type" value="Genomic_DNA"/>
</dbReference>
<dbReference type="OMA" id="KMRHNWL"/>
<dbReference type="eggNOG" id="ENOG502RY6A">
    <property type="taxonomic scope" value="Eukaryota"/>
</dbReference>
<dbReference type="GO" id="GO:0000776">
    <property type="term" value="C:kinetochore"/>
    <property type="evidence" value="ECO:0000318"/>
    <property type="project" value="GO_Central"/>
</dbReference>
<dbReference type="InterPro" id="IPR034085">
    <property type="entry name" value="TOG"/>
</dbReference>
<dbReference type="GO" id="GO:0051298">
    <property type="term" value="P:centrosome duplication"/>
    <property type="evidence" value="ECO:0000318"/>
    <property type="project" value="GO_Central"/>
</dbReference>
<feature type="region of interest" description="Disordered" evidence="4">
    <location>
        <begin position="866"/>
        <end position="926"/>
    </location>
</feature>
<feature type="compositionally biased region" description="Polar residues" evidence="4">
    <location>
        <begin position="556"/>
        <end position="565"/>
    </location>
</feature>
<comment type="similarity">
    <text evidence="2">Belongs to the TOG/XMAP215 family.</text>
</comment>
<dbReference type="GO" id="GO:0046785">
    <property type="term" value="P:microtubule polymerization"/>
    <property type="evidence" value="ECO:0000318"/>
    <property type="project" value="GO_Central"/>
</dbReference>
<dbReference type="InterPro" id="IPR045110">
    <property type="entry name" value="XMAP215"/>
</dbReference>
<dbReference type="InterPro" id="IPR016024">
    <property type="entry name" value="ARM-type_fold"/>
</dbReference>
<dbReference type="GO" id="GO:0007052">
    <property type="term" value="P:mitotic spindle organization"/>
    <property type="evidence" value="ECO:0000318"/>
    <property type="project" value="GO_Central"/>
</dbReference>
<dbReference type="InterPro" id="IPR021133">
    <property type="entry name" value="HEAT_type_2"/>
</dbReference>
<dbReference type="Pfam" id="PF21040">
    <property type="entry name" value="CEP104-like_TOG"/>
    <property type="match status" value="1"/>
</dbReference>
<keyword evidence="1" id="KW-0677">Repeat</keyword>
<dbReference type="GO" id="GO:0005813">
    <property type="term" value="C:centrosome"/>
    <property type="evidence" value="ECO:0000318"/>
    <property type="project" value="GO_Central"/>
</dbReference>
<protein>
    <recommendedName>
        <fullName evidence="5">TOG domain-containing protein</fullName>
    </recommendedName>
</protein>
<feature type="region of interest" description="Disordered" evidence="4">
    <location>
        <begin position="556"/>
        <end position="618"/>
    </location>
</feature>